<dbReference type="AlphaFoldDB" id="A0A0J7ZAY4"/>
<gene>
    <name evidence="1" type="ORF">ACM01_23590</name>
</gene>
<evidence type="ECO:0000313" key="2">
    <source>
        <dbReference type="Proteomes" id="UP000037432"/>
    </source>
</evidence>
<proteinExistence type="predicted"/>
<dbReference type="OrthoDB" id="4275349at2"/>
<name>A0A0J7ZAY4_STRVR</name>
<organism evidence="1 2">
    <name type="scientific">Streptomyces viridochromogenes</name>
    <dbReference type="NCBI Taxonomy" id="1938"/>
    <lineage>
        <taxon>Bacteria</taxon>
        <taxon>Bacillati</taxon>
        <taxon>Actinomycetota</taxon>
        <taxon>Actinomycetes</taxon>
        <taxon>Kitasatosporales</taxon>
        <taxon>Streptomycetaceae</taxon>
        <taxon>Streptomyces</taxon>
    </lineage>
</organism>
<comment type="caution">
    <text evidence="1">The sequence shown here is derived from an EMBL/GenBank/DDBJ whole genome shotgun (WGS) entry which is preliminary data.</text>
</comment>
<dbReference type="Proteomes" id="UP000037432">
    <property type="component" value="Unassembled WGS sequence"/>
</dbReference>
<dbReference type="PATRIC" id="fig|1938.3.peg.4544"/>
<evidence type="ECO:0000313" key="1">
    <source>
        <dbReference type="EMBL" id="KMS72328.1"/>
    </source>
</evidence>
<reference evidence="1 2" key="1">
    <citation type="submission" date="2015-06" db="EMBL/GenBank/DDBJ databases">
        <authorList>
            <person name="Ju K.-S."/>
            <person name="Doroghazi J.R."/>
            <person name="Metcalf W.W."/>
        </authorList>
    </citation>
    <scope>NUCLEOTIDE SEQUENCE [LARGE SCALE GENOMIC DNA]</scope>
    <source>
        <strain evidence="1 2">NRRL 3414</strain>
    </source>
</reference>
<dbReference type="EMBL" id="LFNT01000028">
    <property type="protein sequence ID" value="KMS72328.1"/>
    <property type="molecule type" value="Genomic_DNA"/>
</dbReference>
<accession>A0A0J7ZAY4</accession>
<protein>
    <submittedName>
        <fullName evidence="1">Uncharacterized protein</fullName>
    </submittedName>
</protein>
<dbReference type="RefSeq" id="WP_048583330.1">
    <property type="nucleotide sequence ID" value="NZ_LFNT01000028.1"/>
</dbReference>
<sequence>MTFSDFDKATAATPAAFLDRLAAVLPGAVDEAMRKALPDVYTSEKAKELADDIFLRLRQLYTDKATEVTL</sequence>